<dbReference type="EMBL" id="QTSX02005263">
    <property type="protein sequence ID" value="KAJ9060079.1"/>
    <property type="molecule type" value="Genomic_DNA"/>
</dbReference>
<gene>
    <name evidence="1" type="ORF">DSO57_1034693</name>
</gene>
<protein>
    <submittedName>
        <fullName evidence="1">Uncharacterized protein</fullName>
    </submittedName>
</protein>
<name>A0ACC2SCL0_9FUNG</name>
<proteinExistence type="predicted"/>
<comment type="caution">
    <text evidence="1">The sequence shown here is derived from an EMBL/GenBank/DDBJ whole genome shotgun (WGS) entry which is preliminary data.</text>
</comment>
<reference evidence="1" key="1">
    <citation type="submission" date="2022-04" db="EMBL/GenBank/DDBJ databases">
        <title>Genome of the entomopathogenic fungus Entomophthora muscae.</title>
        <authorList>
            <person name="Elya C."/>
            <person name="Lovett B.R."/>
            <person name="Lee E."/>
            <person name="Macias A.M."/>
            <person name="Hajek A.E."/>
            <person name="De Bivort B.L."/>
            <person name="Kasson M.T."/>
            <person name="De Fine Licht H.H."/>
            <person name="Stajich J.E."/>
        </authorList>
    </citation>
    <scope>NUCLEOTIDE SEQUENCE</scope>
    <source>
        <strain evidence="1">Berkeley</strain>
    </source>
</reference>
<accession>A0ACC2SCL0</accession>
<keyword evidence="2" id="KW-1185">Reference proteome</keyword>
<dbReference type="Proteomes" id="UP001165960">
    <property type="component" value="Unassembled WGS sequence"/>
</dbReference>
<evidence type="ECO:0000313" key="2">
    <source>
        <dbReference type="Proteomes" id="UP001165960"/>
    </source>
</evidence>
<evidence type="ECO:0000313" key="1">
    <source>
        <dbReference type="EMBL" id="KAJ9060079.1"/>
    </source>
</evidence>
<sequence>MASSEPIISFQQYGKENVRLVKVKKLPGGKHEIIELKVSILLSGKAFDESYTKADNTNVVATDSMKNIVYLVANSSTKLPCIEKFGIELGEFMLSKYPELVEKVQITIEKVGWERLVLSGKAHPHTFSSNVNGMRKTQVVVSRGSSPTIMVVSEISDLSVLKTTGSSFKDFYRDQYATLPDADDRILSTAICIRWSFAPIHSFEDAYSKYEFCKAYEIVRDISLDEFASIDSPSVQATLYTTCKRTLNKLPHVDHVYMELPNRHVFTLDLPVFKTETHKKNPPKDIYVPLAQPNGLIKASVSRASAAKL</sequence>
<organism evidence="1 2">
    <name type="scientific">Entomophthora muscae</name>
    <dbReference type="NCBI Taxonomy" id="34485"/>
    <lineage>
        <taxon>Eukaryota</taxon>
        <taxon>Fungi</taxon>
        <taxon>Fungi incertae sedis</taxon>
        <taxon>Zoopagomycota</taxon>
        <taxon>Entomophthoromycotina</taxon>
        <taxon>Entomophthoromycetes</taxon>
        <taxon>Entomophthorales</taxon>
        <taxon>Entomophthoraceae</taxon>
        <taxon>Entomophthora</taxon>
    </lineage>
</organism>